<dbReference type="Proteomes" id="UP000499080">
    <property type="component" value="Unassembled WGS sequence"/>
</dbReference>
<evidence type="ECO:0000313" key="2">
    <source>
        <dbReference type="Proteomes" id="UP000499080"/>
    </source>
</evidence>
<dbReference type="AlphaFoldDB" id="A0A4Y2DAP2"/>
<sequence>MASRRAVCGEVWAHNGRIEGSREASNAQLHSSGVIPSLALTCSSKETWGASGTFHCAMGGLSSSPSPTHLRHSFTGDKYIWQKGFFKFVRTHHCGDEDLTKKWTPQKKAQCVALFIETKSDTQMQRHFWIQYGREQPFDQLFGLGIHHLKKQTKAVLTLAVDKVSSRVKPQTEKHNLIADAVAETVVMSSLTDDVAISQADMTYDGV</sequence>
<reference evidence="1 2" key="1">
    <citation type="journal article" date="2019" name="Sci. Rep.">
        <title>Orb-weaving spider Araneus ventricosus genome elucidates the spidroin gene catalogue.</title>
        <authorList>
            <person name="Kono N."/>
            <person name="Nakamura H."/>
            <person name="Ohtoshi R."/>
            <person name="Moran D.A.P."/>
            <person name="Shinohara A."/>
            <person name="Yoshida Y."/>
            <person name="Fujiwara M."/>
            <person name="Mori M."/>
            <person name="Tomita M."/>
            <person name="Arakawa K."/>
        </authorList>
    </citation>
    <scope>NUCLEOTIDE SEQUENCE [LARGE SCALE GENOMIC DNA]</scope>
</reference>
<evidence type="ECO:0000313" key="1">
    <source>
        <dbReference type="EMBL" id="GBM12954.1"/>
    </source>
</evidence>
<organism evidence="1 2">
    <name type="scientific">Araneus ventricosus</name>
    <name type="common">Orbweaver spider</name>
    <name type="synonym">Epeira ventricosa</name>
    <dbReference type="NCBI Taxonomy" id="182803"/>
    <lineage>
        <taxon>Eukaryota</taxon>
        <taxon>Metazoa</taxon>
        <taxon>Ecdysozoa</taxon>
        <taxon>Arthropoda</taxon>
        <taxon>Chelicerata</taxon>
        <taxon>Arachnida</taxon>
        <taxon>Araneae</taxon>
        <taxon>Araneomorphae</taxon>
        <taxon>Entelegynae</taxon>
        <taxon>Araneoidea</taxon>
        <taxon>Araneidae</taxon>
        <taxon>Araneus</taxon>
    </lineage>
</organism>
<accession>A0A4Y2DAP2</accession>
<protein>
    <submittedName>
        <fullName evidence="1">Uncharacterized protein</fullName>
    </submittedName>
</protein>
<dbReference type="OrthoDB" id="6415733at2759"/>
<name>A0A4Y2DAP2_ARAVE</name>
<keyword evidence="2" id="KW-1185">Reference proteome</keyword>
<comment type="caution">
    <text evidence="1">The sequence shown here is derived from an EMBL/GenBank/DDBJ whole genome shotgun (WGS) entry which is preliminary data.</text>
</comment>
<dbReference type="EMBL" id="BGPR01000321">
    <property type="protein sequence ID" value="GBM12954.1"/>
    <property type="molecule type" value="Genomic_DNA"/>
</dbReference>
<gene>
    <name evidence="1" type="ORF">AVEN_164007_1</name>
</gene>
<proteinExistence type="predicted"/>